<keyword evidence="5 6" id="KW-0472">Membrane</keyword>
<feature type="domain" description="MacB-like periplasmic core" evidence="8">
    <location>
        <begin position="452"/>
        <end position="641"/>
    </location>
</feature>
<dbReference type="RefSeq" id="WP_035072984.1">
    <property type="nucleotide sequence ID" value="NZ_JMIH01000016.1"/>
</dbReference>
<name>A0A074KZ21_9BACT</name>
<feature type="transmembrane region" description="Helical" evidence="6">
    <location>
        <begin position="392"/>
        <end position="415"/>
    </location>
</feature>
<comment type="subcellular location">
    <subcellularLocation>
        <location evidence="1">Cell membrane</location>
        <topology evidence="1">Multi-pass membrane protein</topology>
    </subcellularLocation>
</comment>
<dbReference type="GO" id="GO:0005886">
    <property type="term" value="C:plasma membrane"/>
    <property type="evidence" value="ECO:0007669"/>
    <property type="project" value="UniProtKB-SubCell"/>
</dbReference>
<evidence type="ECO:0000259" key="8">
    <source>
        <dbReference type="Pfam" id="PF12704"/>
    </source>
</evidence>
<comment type="caution">
    <text evidence="9">The sequence shown here is derived from an EMBL/GenBank/DDBJ whole genome shotgun (WGS) entry which is preliminary data.</text>
</comment>
<dbReference type="InterPro" id="IPR050250">
    <property type="entry name" value="Macrolide_Exporter_MacB"/>
</dbReference>
<dbReference type="Pfam" id="PF12704">
    <property type="entry name" value="MacB_PCD"/>
    <property type="match status" value="2"/>
</dbReference>
<keyword evidence="4 6" id="KW-1133">Transmembrane helix</keyword>
<dbReference type="GO" id="GO:0022857">
    <property type="term" value="F:transmembrane transporter activity"/>
    <property type="evidence" value="ECO:0007669"/>
    <property type="project" value="TreeGrafter"/>
</dbReference>
<feature type="transmembrane region" description="Helical" evidence="6">
    <location>
        <begin position="20"/>
        <end position="43"/>
    </location>
</feature>
<evidence type="ECO:0008006" key="11">
    <source>
        <dbReference type="Google" id="ProtNLM"/>
    </source>
</evidence>
<feature type="transmembrane region" description="Helical" evidence="6">
    <location>
        <begin position="740"/>
        <end position="763"/>
    </location>
</feature>
<dbReference type="eggNOG" id="COG0577">
    <property type="taxonomic scope" value="Bacteria"/>
</dbReference>
<evidence type="ECO:0000256" key="2">
    <source>
        <dbReference type="ARBA" id="ARBA00022475"/>
    </source>
</evidence>
<gene>
    <name evidence="9" type="ORF">EL17_08400</name>
</gene>
<evidence type="ECO:0000256" key="5">
    <source>
        <dbReference type="ARBA" id="ARBA00023136"/>
    </source>
</evidence>
<dbReference type="STRING" id="1048983.EL17_08400"/>
<evidence type="ECO:0000256" key="4">
    <source>
        <dbReference type="ARBA" id="ARBA00022989"/>
    </source>
</evidence>
<evidence type="ECO:0000259" key="7">
    <source>
        <dbReference type="Pfam" id="PF02687"/>
    </source>
</evidence>
<evidence type="ECO:0000256" key="3">
    <source>
        <dbReference type="ARBA" id="ARBA00022692"/>
    </source>
</evidence>
<dbReference type="Proteomes" id="UP000027821">
    <property type="component" value="Unassembled WGS sequence"/>
</dbReference>
<feature type="domain" description="ABC3 transporter permease C-terminal" evidence="7">
    <location>
        <begin position="300"/>
        <end position="417"/>
    </location>
</feature>
<feature type="domain" description="ABC3 transporter permease C-terminal" evidence="7">
    <location>
        <begin position="699"/>
        <end position="812"/>
    </location>
</feature>
<keyword evidence="10" id="KW-1185">Reference proteome</keyword>
<proteinExistence type="predicted"/>
<dbReference type="AlphaFoldDB" id="A0A074KZ21"/>
<dbReference type="OrthoDB" id="5933722at2"/>
<keyword evidence="3 6" id="KW-0812">Transmembrane</keyword>
<feature type="domain" description="MacB-like periplasmic core" evidence="8">
    <location>
        <begin position="22"/>
        <end position="250"/>
    </location>
</feature>
<dbReference type="PANTHER" id="PTHR30572:SF18">
    <property type="entry name" value="ABC-TYPE MACROLIDE FAMILY EXPORT SYSTEM PERMEASE COMPONENT 2"/>
    <property type="match status" value="1"/>
</dbReference>
<sequence>MNMWYNYIKIAFRNIVKTKLFSSINILGLTLGMVSFFLIILYVDFELSYDKFHANADNIYRVTHDRIVDGVLQYQKAQNFIPTGESMANDFPEVLDYTTLFHISGQSDIIMEHETETGERTRFSETEVYHVKGNIFNLFSLSIIDGQKDIRKLEPNTVMISQSMADKYFKSESPIGKNLSHNYADNYIVVGVFEDIPENSHIHFDFLFAWQSISNDGNAEDMNNWRWDGFYTYLLLDNQVDINALESKIPAFIDKYMGDINENVRSVFHLQPMTSIHLESDLLAESKANGNKRTVYTMLILAILILTIAWINYVNLSTSKAMDRAKEIGVRKIVGSGKEGIISQFLIESLLINIMALIIAGGLILICLPYFSKFTGITLAHSLLLRFEFWSSTLLIILVGSLAAGIYPAFVISSFQPVKALKGRYHSISRSNTFWNLRNGLVIFQFSVSVALIAVSLLVFKQLSFLQSQRLGICIDNTLVVNTHATFGPVGADSVFLRNLNVLKDNLASQSNIKAITASYDIPGKEHLSQMPNFRHAKNPDENISVYLTRIDYDFLSAFEIDLVTGRGFKDGIDDQSSIIVNIEALEALGFDDPDSAIGQEIIWGKQNKAEIIGVVDFRSTSFKQKNYPIVYTSSVFPYKYLSIQFDGLRGDNLSDNLALVKSNWEAVFADKPFEFFFLDDVFNAQYQSEQIFGRLLTMFTFLAIIIACLGLYAISNLIVVQRTKEVGVRKVLGASTGSLLFLLSKNFIWLIFISGMVAFPLIHLSVKEWLINFPYKTDVSWWIYLVPLGIILIVSMATTGIQILKATLINPVKLIKYE</sequence>
<dbReference type="InterPro" id="IPR025857">
    <property type="entry name" value="MacB_PCD"/>
</dbReference>
<dbReference type="EMBL" id="JMIH01000016">
    <property type="protein sequence ID" value="KEO74149.1"/>
    <property type="molecule type" value="Genomic_DNA"/>
</dbReference>
<reference evidence="9 10" key="1">
    <citation type="submission" date="2014-04" db="EMBL/GenBank/DDBJ databases">
        <title>Characterization and application of a salt tolerant electro-active bacterium.</title>
        <authorList>
            <person name="Yang L."/>
            <person name="Wei S."/>
            <person name="Tay Q.X.M."/>
        </authorList>
    </citation>
    <scope>NUCLEOTIDE SEQUENCE [LARGE SCALE GENOMIC DNA]</scope>
    <source>
        <strain evidence="9 10">LY1</strain>
    </source>
</reference>
<protein>
    <recommendedName>
        <fullName evidence="11">ABC transporter permease</fullName>
    </recommendedName>
</protein>
<dbReference type="PANTHER" id="PTHR30572">
    <property type="entry name" value="MEMBRANE COMPONENT OF TRANSPORTER-RELATED"/>
    <property type="match status" value="1"/>
</dbReference>
<evidence type="ECO:0000256" key="1">
    <source>
        <dbReference type="ARBA" id="ARBA00004651"/>
    </source>
</evidence>
<dbReference type="InterPro" id="IPR003838">
    <property type="entry name" value="ABC3_permease_C"/>
</dbReference>
<organism evidence="9 10">
    <name type="scientific">Anditalea andensis</name>
    <dbReference type="NCBI Taxonomy" id="1048983"/>
    <lineage>
        <taxon>Bacteria</taxon>
        <taxon>Pseudomonadati</taxon>
        <taxon>Bacteroidota</taxon>
        <taxon>Cytophagia</taxon>
        <taxon>Cytophagales</taxon>
        <taxon>Cytophagaceae</taxon>
        <taxon>Anditalea</taxon>
    </lineage>
</organism>
<feature type="transmembrane region" description="Helical" evidence="6">
    <location>
        <begin position="295"/>
        <end position="316"/>
    </location>
</feature>
<evidence type="ECO:0000256" key="6">
    <source>
        <dbReference type="SAM" id="Phobius"/>
    </source>
</evidence>
<evidence type="ECO:0000313" key="10">
    <source>
        <dbReference type="Proteomes" id="UP000027821"/>
    </source>
</evidence>
<evidence type="ECO:0000313" key="9">
    <source>
        <dbReference type="EMBL" id="KEO74149.1"/>
    </source>
</evidence>
<dbReference type="Pfam" id="PF02687">
    <property type="entry name" value="FtsX"/>
    <property type="match status" value="2"/>
</dbReference>
<accession>A0A074KZ21</accession>
<feature type="transmembrane region" description="Helical" evidence="6">
    <location>
        <begin position="436"/>
        <end position="460"/>
    </location>
</feature>
<feature type="transmembrane region" description="Helical" evidence="6">
    <location>
        <begin position="696"/>
        <end position="720"/>
    </location>
</feature>
<keyword evidence="2" id="KW-1003">Cell membrane</keyword>
<feature type="transmembrane region" description="Helical" evidence="6">
    <location>
        <begin position="350"/>
        <end position="372"/>
    </location>
</feature>
<feature type="transmembrane region" description="Helical" evidence="6">
    <location>
        <begin position="783"/>
        <end position="805"/>
    </location>
</feature>